<gene>
    <name evidence="2" type="ORF">DKT68_16180</name>
</gene>
<dbReference type="AlphaFoldDB" id="A0A317D3D3"/>
<dbReference type="EMBL" id="QGKR01000202">
    <property type="protein sequence ID" value="PWR08306.1"/>
    <property type="molecule type" value="Genomic_DNA"/>
</dbReference>
<evidence type="ECO:0000256" key="1">
    <source>
        <dbReference type="SAM" id="MobiDB-lite"/>
    </source>
</evidence>
<feature type="compositionally biased region" description="Basic and acidic residues" evidence="1">
    <location>
        <begin position="9"/>
        <end position="18"/>
    </location>
</feature>
<accession>A0A317D3D3</accession>
<feature type="region of interest" description="Disordered" evidence="1">
    <location>
        <begin position="1"/>
        <end position="39"/>
    </location>
</feature>
<comment type="caution">
    <text evidence="2">The sequence shown here is derived from an EMBL/GenBank/DDBJ whole genome shotgun (WGS) entry which is preliminary data.</text>
</comment>
<evidence type="ECO:0000313" key="3">
    <source>
        <dbReference type="Proteomes" id="UP000245410"/>
    </source>
</evidence>
<dbReference type="Proteomes" id="UP000245410">
    <property type="component" value="Unassembled WGS sequence"/>
</dbReference>
<keyword evidence="3" id="KW-1185">Reference proteome</keyword>
<reference evidence="2 3" key="1">
    <citation type="submission" date="2018-05" db="EMBL/GenBank/DDBJ databases">
        <title>Micromonospora atacamensis sp. nov., a novel actinobacteria isolated from high altitude Atacama Desert soil.</title>
        <authorList>
            <person name="Carro L."/>
            <person name="Golinska P."/>
            <person name="Klenk H.-P."/>
            <person name="Goodfellow M."/>
        </authorList>
    </citation>
    <scope>NUCLEOTIDE SEQUENCE [LARGE SCALE GENOMIC DNA]</scope>
    <source>
        <strain evidence="2 3">5R2A7</strain>
    </source>
</reference>
<organism evidence="2 3">
    <name type="scientific">Micromonospora acroterricola</name>
    <dbReference type="NCBI Taxonomy" id="2202421"/>
    <lineage>
        <taxon>Bacteria</taxon>
        <taxon>Bacillati</taxon>
        <taxon>Actinomycetota</taxon>
        <taxon>Actinomycetes</taxon>
        <taxon>Micromonosporales</taxon>
        <taxon>Micromonosporaceae</taxon>
        <taxon>Micromonospora</taxon>
    </lineage>
</organism>
<sequence>MTNDGAFPAERDDPRRGETGVVERFGSGGVEPNHSAVTGGATAEGLSVVGDMKARRANKSA</sequence>
<name>A0A317D3D3_9ACTN</name>
<proteinExistence type="predicted"/>
<evidence type="ECO:0000313" key="2">
    <source>
        <dbReference type="EMBL" id="PWR08306.1"/>
    </source>
</evidence>
<protein>
    <submittedName>
        <fullName evidence="2">Uncharacterized protein</fullName>
    </submittedName>
</protein>